<evidence type="ECO:0000256" key="1">
    <source>
        <dbReference type="ARBA" id="ARBA00004236"/>
    </source>
</evidence>
<evidence type="ECO:0000256" key="4">
    <source>
        <dbReference type="ARBA" id="ARBA00022679"/>
    </source>
</evidence>
<evidence type="ECO:0000256" key="3">
    <source>
        <dbReference type="ARBA" id="ARBA00022676"/>
    </source>
</evidence>
<reference evidence="8" key="1">
    <citation type="submission" date="2020-05" db="EMBL/GenBank/DDBJ databases">
        <authorList>
            <person name="Chiriac C."/>
            <person name="Salcher M."/>
            <person name="Ghai R."/>
            <person name="Kavagutti S V."/>
        </authorList>
    </citation>
    <scope>NUCLEOTIDE SEQUENCE</scope>
</reference>
<dbReference type="PANTHER" id="PTHR43646">
    <property type="entry name" value="GLYCOSYLTRANSFERASE"/>
    <property type="match status" value="1"/>
</dbReference>
<keyword evidence="6" id="KW-0812">Transmembrane</keyword>
<dbReference type="InterPro" id="IPR029044">
    <property type="entry name" value="Nucleotide-diphossugar_trans"/>
</dbReference>
<comment type="subcellular location">
    <subcellularLocation>
        <location evidence="1">Cell membrane</location>
    </subcellularLocation>
</comment>
<feature type="domain" description="Glycosyltransferase 2-like" evidence="7">
    <location>
        <begin position="16"/>
        <end position="140"/>
    </location>
</feature>
<protein>
    <submittedName>
        <fullName evidence="8">Unannotated protein</fullName>
    </submittedName>
</protein>
<dbReference type="GO" id="GO:0016757">
    <property type="term" value="F:glycosyltransferase activity"/>
    <property type="evidence" value="ECO:0007669"/>
    <property type="project" value="UniProtKB-KW"/>
</dbReference>
<keyword evidence="5 6" id="KW-0472">Membrane</keyword>
<dbReference type="InterPro" id="IPR001173">
    <property type="entry name" value="Glyco_trans_2-like"/>
</dbReference>
<gene>
    <name evidence="8" type="ORF">UFOPK1767_00320</name>
</gene>
<evidence type="ECO:0000313" key="8">
    <source>
        <dbReference type="EMBL" id="CAB4580995.1"/>
    </source>
</evidence>
<feature type="transmembrane region" description="Helical" evidence="6">
    <location>
        <begin position="250"/>
        <end position="267"/>
    </location>
</feature>
<sequence length="344" mass="37356">MTTAKRGAKAPTIAYVMPVRNDARYLRTAVESIVAQNNPKGTQIVVAIGPSEDKTREIANQLAEEFPLVIVDNPSGSTPAALNIAMLSTNADVIFRVDAHSELEPGYAKLAVSILQATGATNVGGIMEARGHSSIQKAVAWAYGNFIGLGGGLIHTGGVAGPADTVYLGVFRREDVLAVGGFNELLVRGQDWELNARLRESGKVVWFDPRLKVGYYPRRDIVSLARQFLTTGTFRAYILLANPKRTRMKYLVPPTFILASIAAVIGFTATLNWWWLLPLYTYAAVVLGGAWLSKGLSLKSRIALMAVLPTMHLSWGIGFWRGVFTFRGRDTDVPLNTAAISVHS</sequence>
<keyword evidence="6" id="KW-1133">Transmembrane helix</keyword>
<keyword evidence="2" id="KW-1003">Cell membrane</keyword>
<dbReference type="PANTHER" id="PTHR43646:SF2">
    <property type="entry name" value="GLYCOSYLTRANSFERASE 2-LIKE DOMAIN-CONTAINING PROTEIN"/>
    <property type="match status" value="1"/>
</dbReference>
<evidence type="ECO:0000256" key="2">
    <source>
        <dbReference type="ARBA" id="ARBA00022475"/>
    </source>
</evidence>
<dbReference type="Pfam" id="PF00535">
    <property type="entry name" value="Glycos_transf_2"/>
    <property type="match status" value="1"/>
</dbReference>
<accession>A0A6J6EZZ5</accession>
<organism evidence="8">
    <name type="scientific">freshwater metagenome</name>
    <dbReference type="NCBI Taxonomy" id="449393"/>
    <lineage>
        <taxon>unclassified sequences</taxon>
        <taxon>metagenomes</taxon>
        <taxon>ecological metagenomes</taxon>
    </lineage>
</organism>
<dbReference type="EMBL" id="CAEZTZ010000025">
    <property type="protein sequence ID" value="CAB4580995.1"/>
    <property type="molecule type" value="Genomic_DNA"/>
</dbReference>
<name>A0A6J6EZZ5_9ZZZZ</name>
<dbReference type="GO" id="GO:0005886">
    <property type="term" value="C:plasma membrane"/>
    <property type="evidence" value="ECO:0007669"/>
    <property type="project" value="UniProtKB-SubCell"/>
</dbReference>
<evidence type="ECO:0000256" key="5">
    <source>
        <dbReference type="ARBA" id="ARBA00023136"/>
    </source>
</evidence>
<evidence type="ECO:0000256" key="6">
    <source>
        <dbReference type="SAM" id="Phobius"/>
    </source>
</evidence>
<dbReference type="Gene3D" id="3.90.550.10">
    <property type="entry name" value="Spore Coat Polysaccharide Biosynthesis Protein SpsA, Chain A"/>
    <property type="match status" value="1"/>
</dbReference>
<keyword evidence="4" id="KW-0808">Transferase</keyword>
<dbReference type="SUPFAM" id="SSF53448">
    <property type="entry name" value="Nucleotide-diphospho-sugar transferases"/>
    <property type="match status" value="1"/>
</dbReference>
<dbReference type="CDD" id="cd02525">
    <property type="entry name" value="Succinoglycan_BP_ExoA"/>
    <property type="match status" value="1"/>
</dbReference>
<dbReference type="AlphaFoldDB" id="A0A6J6EZZ5"/>
<evidence type="ECO:0000259" key="7">
    <source>
        <dbReference type="Pfam" id="PF00535"/>
    </source>
</evidence>
<feature type="transmembrane region" description="Helical" evidence="6">
    <location>
        <begin position="304"/>
        <end position="324"/>
    </location>
</feature>
<proteinExistence type="predicted"/>
<keyword evidence="3" id="KW-0328">Glycosyltransferase</keyword>